<keyword evidence="2" id="KW-0808">Transferase</keyword>
<accession>A0A327VZ19</accession>
<feature type="domain" description="N-acetyltransferase" evidence="1">
    <location>
        <begin position="4"/>
        <end position="136"/>
    </location>
</feature>
<sequence>MLEVIIKTGKENMDIAMIHHYLSEESYWAQGISYELVENSLTHSYCVGAFLDGRQVGFGRVITDYSTFAWFADFLVLPAFQGRGIAKKMLTHILELSWSRGLRRKMLNTSDAHELYRQFQFTEPAKPGNLMEIFRPGMYVK</sequence>
<comment type="caution">
    <text evidence="2">The sequence shown here is derived from an EMBL/GenBank/DDBJ whole genome shotgun (WGS) entry which is preliminary data.</text>
</comment>
<dbReference type="PANTHER" id="PTHR43233:SF1">
    <property type="entry name" value="FAMILY N-ACETYLTRANSFERASE, PUTATIVE (AFU_ORTHOLOGUE AFUA_6G03350)-RELATED"/>
    <property type="match status" value="1"/>
</dbReference>
<dbReference type="InterPro" id="IPR000182">
    <property type="entry name" value="GNAT_dom"/>
</dbReference>
<gene>
    <name evidence="2" type="ORF">CLV59_105161</name>
</gene>
<dbReference type="EMBL" id="QLMA01000005">
    <property type="protein sequence ID" value="RAJ80054.1"/>
    <property type="molecule type" value="Genomic_DNA"/>
</dbReference>
<evidence type="ECO:0000259" key="1">
    <source>
        <dbReference type="PROSITE" id="PS51186"/>
    </source>
</evidence>
<dbReference type="SUPFAM" id="SSF55729">
    <property type="entry name" value="Acyl-CoA N-acyltransferases (Nat)"/>
    <property type="match status" value="1"/>
</dbReference>
<evidence type="ECO:0000313" key="3">
    <source>
        <dbReference type="Proteomes" id="UP000249819"/>
    </source>
</evidence>
<dbReference type="InterPro" id="IPR053144">
    <property type="entry name" value="Acetyltransferase_Butenolide"/>
</dbReference>
<protein>
    <submittedName>
        <fullName evidence="2">Acetyltransferase (GNAT) family protein</fullName>
    </submittedName>
</protein>
<dbReference type="GO" id="GO:0016747">
    <property type="term" value="F:acyltransferase activity, transferring groups other than amino-acyl groups"/>
    <property type="evidence" value="ECO:0007669"/>
    <property type="project" value="InterPro"/>
</dbReference>
<proteinExistence type="predicted"/>
<dbReference type="Proteomes" id="UP000249819">
    <property type="component" value="Unassembled WGS sequence"/>
</dbReference>
<dbReference type="RefSeq" id="WP_211323910.1">
    <property type="nucleotide sequence ID" value="NZ_QLMA01000005.1"/>
</dbReference>
<name>A0A327VZ19_9BACT</name>
<keyword evidence="3" id="KW-1185">Reference proteome</keyword>
<organism evidence="2 3">
    <name type="scientific">Chitinophaga dinghuensis</name>
    <dbReference type="NCBI Taxonomy" id="1539050"/>
    <lineage>
        <taxon>Bacteria</taxon>
        <taxon>Pseudomonadati</taxon>
        <taxon>Bacteroidota</taxon>
        <taxon>Chitinophagia</taxon>
        <taxon>Chitinophagales</taxon>
        <taxon>Chitinophagaceae</taxon>
        <taxon>Chitinophaga</taxon>
    </lineage>
</organism>
<evidence type="ECO:0000313" key="2">
    <source>
        <dbReference type="EMBL" id="RAJ80054.1"/>
    </source>
</evidence>
<dbReference type="Gene3D" id="3.40.630.30">
    <property type="match status" value="1"/>
</dbReference>
<dbReference type="AlphaFoldDB" id="A0A327VZ19"/>
<dbReference type="PANTHER" id="PTHR43233">
    <property type="entry name" value="FAMILY N-ACETYLTRANSFERASE, PUTATIVE (AFU_ORTHOLOGUE AFUA_6G03350)-RELATED"/>
    <property type="match status" value="1"/>
</dbReference>
<dbReference type="Pfam" id="PF00583">
    <property type="entry name" value="Acetyltransf_1"/>
    <property type="match status" value="1"/>
</dbReference>
<dbReference type="InterPro" id="IPR016181">
    <property type="entry name" value="Acyl_CoA_acyltransferase"/>
</dbReference>
<dbReference type="CDD" id="cd04301">
    <property type="entry name" value="NAT_SF"/>
    <property type="match status" value="1"/>
</dbReference>
<reference evidence="2 3" key="1">
    <citation type="submission" date="2018-06" db="EMBL/GenBank/DDBJ databases">
        <title>Genomic Encyclopedia of Archaeal and Bacterial Type Strains, Phase II (KMG-II): from individual species to whole genera.</title>
        <authorList>
            <person name="Goeker M."/>
        </authorList>
    </citation>
    <scope>NUCLEOTIDE SEQUENCE [LARGE SCALE GENOMIC DNA]</scope>
    <source>
        <strain evidence="2 3">DSM 29821</strain>
    </source>
</reference>
<dbReference type="PROSITE" id="PS51186">
    <property type="entry name" value="GNAT"/>
    <property type="match status" value="1"/>
</dbReference>